<dbReference type="Gene3D" id="2.40.10.120">
    <property type="match status" value="1"/>
</dbReference>
<proteinExistence type="predicted"/>
<dbReference type="OrthoDB" id="10054765at2759"/>
<evidence type="ECO:0000256" key="1">
    <source>
        <dbReference type="SAM" id="MobiDB-lite"/>
    </source>
</evidence>
<dbReference type="AlphaFoldDB" id="A0A238FHJ0"/>
<dbReference type="STRING" id="269621.A0A238FHJ0"/>
<name>A0A238FHJ0_9BASI</name>
<dbReference type="SUPFAM" id="SSF50494">
    <property type="entry name" value="Trypsin-like serine proteases"/>
    <property type="match status" value="1"/>
</dbReference>
<protein>
    <submittedName>
        <fullName evidence="2">BQ2448_2942 protein</fullName>
    </submittedName>
</protein>
<feature type="region of interest" description="Disordered" evidence="1">
    <location>
        <begin position="99"/>
        <end position="181"/>
    </location>
</feature>
<feature type="compositionally biased region" description="Low complexity" evidence="1">
    <location>
        <begin position="133"/>
        <end position="142"/>
    </location>
</feature>
<evidence type="ECO:0000313" key="2">
    <source>
        <dbReference type="EMBL" id="SCV71354.1"/>
    </source>
</evidence>
<dbReference type="Proteomes" id="UP000198372">
    <property type="component" value="Unassembled WGS sequence"/>
</dbReference>
<sequence>MTMLRSISKPLLGLDTRHVGVTTSSRQLAGFLTRHYGRGRALIGMGSALTRPMHTTSYTAARLVQGHVSITPGATMQLPPTVPLPVDPSTPSAIRSTRAHIQGGDASAKRRVGRPSQIPGASGDGVGNPNDLGSSSSSSSGSGISGGKVFGASATTSPPLMGKSPNPVSRKIDSLQHQGQPTQGVDLGSIVALDLFLLRTLGQLVLEAGSNPLGSGGTTYAGLGELIKQIREMSGMVLDLDLQYESAPSIDRRVLRITTEAEAETEKAEPERRGQELAEQQSPQTQSGIVTVAHVIGGKQPRVSVCSGFAIGNSETIVTCAHTLESISHNLDPSAPSISLVLTSSGHVFPVRSLLSSLPSSDLVLLSIPQTPLRNPSYRLPPKHTDTFPRLRSLPVSPYPATVGTRIASLEYSSPLMGEGKRQVFGWKQGLVVEYRDSMGRTAETGAYDELSSLRFSSLPNPRSSGGPIVDVESGAVVGVVRGSTKAYGDREERGWGTPAEKIFEWFKLPGFKSSSSNASKETRTVAAAGEESRVQEGKKISK</sequence>
<feature type="compositionally biased region" description="Basic and acidic residues" evidence="1">
    <location>
        <begin position="264"/>
        <end position="276"/>
    </location>
</feature>
<dbReference type="InterPro" id="IPR009003">
    <property type="entry name" value="Peptidase_S1_PA"/>
</dbReference>
<organism evidence="2 3">
    <name type="scientific">Microbotryum intermedium</name>
    <dbReference type="NCBI Taxonomy" id="269621"/>
    <lineage>
        <taxon>Eukaryota</taxon>
        <taxon>Fungi</taxon>
        <taxon>Dikarya</taxon>
        <taxon>Basidiomycota</taxon>
        <taxon>Pucciniomycotina</taxon>
        <taxon>Microbotryomycetes</taxon>
        <taxon>Microbotryales</taxon>
        <taxon>Microbotryaceae</taxon>
        <taxon>Microbotryum</taxon>
    </lineage>
</organism>
<feature type="region of interest" description="Disordered" evidence="1">
    <location>
        <begin position="74"/>
        <end position="93"/>
    </location>
</feature>
<reference evidence="3" key="1">
    <citation type="submission" date="2016-09" db="EMBL/GenBank/DDBJ databases">
        <authorList>
            <person name="Jeantristanb JTB J.-T."/>
            <person name="Ricardo R."/>
        </authorList>
    </citation>
    <scope>NUCLEOTIDE SEQUENCE [LARGE SCALE GENOMIC DNA]</scope>
</reference>
<accession>A0A238FHJ0</accession>
<evidence type="ECO:0000313" key="3">
    <source>
        <dbReference type="Proteomes" id="UP000198372"/>
    </source>
</evidence>
<gene>
    <name evidence="2" type="ORF">BQ2448_2942</name>
</gene>
<feature type="region of interest" description="Disordered" evidence="1">
    <location>
        <begin position="261"/>
        <end position="286"/>
    </location>
</feature>
<dbReference type="Pfam" id="PF13365">
    <property type="entry name" value="Trypsin_2"/>
    <property type="match status" value="1"/>
</dbReference>
<keyword evidence="3" id="KW-1185">Reference proteome</keyword>
<dbReference type="EMBL" id="FMSP01000007">
    <property type="protein sequence ID" value="SCV71354.1"/>
    <property type="molecule type" value="Genomic_DNA"/>
</dbReference>
<feature type="region of interest" description="Disordered" evidence="1">
    <location>
        <begin position="511"/>
        <end position="543"/>
    </location>
</feature>
<feature type="compositionally biased region" description="Basic and acidic residues" evidence="1">
    <location>
        <begin position="531"/>
        <end position="543"/>
    </location>
</feature>